<protein>
    <submittedName>
        <fullName evidence="1">Uncharacterized protein</fullName>
    </submittedName>
</protein>
<gene>
    <name evidence="1" type="ORF">BCO_0900167</name>
</gene>
<reference evidence="1" key="1">
    <citation type="submission" date="2013-04" db="EMBL/GenBank/DDBJ databases">
        <title>Comparative Genomics of Relapsing Fever Spirochetes.</title>
        <authorList>
            <person name="Schwan T.G."/>
            <person name="Raffel S.J."/>
            <person name="Porcella S.F."/>
            <person name="Martens C.A."/>
            <person name="Bruno D.P."/>
            <person name="Ricklefs S.M."/>
            <person name="Barbian K.B."/>
        </authorList>
    </citation>
    <scope>NUCLEOTIDE SEQUENCE</scope>
    <source>
        <strain evidence="1">Co53</strain>
        <plasmid evidence="1">unnamed</plasmid>
    </source>
</reference>
<accession>W5SYK9</accession>
<dbReference type="AlphaFoldDB" id="W5SYK9"/>
<dbReference type="HOGENOM" id="CLU_1280009_0_0_12"/>
<name>W5SYK9_9SPIR</name>
<sequence length="240" mass="27812">RKDFNQKVVAYNRMIGKINYYRNLYVRLLLTGAPDDDRFYCSTKKMGRLNLNTDFKPKSFDKGRHYIYLSLTNDLEKGETGIEENYWSYLVPLLDKSEVIPKTGLGICNEWGKSVYDSDGKILYDSIDSMYVFLYYLSYRLDLVIKDLHKEIIKHSVSTNSKFNSEVIIRIDDALQQIIDKRKGLLGRAINVIKSVKDKGDQREIKNILDSFFAEPTMKEFSDVVDSKWGEIVALIKSVA</sequence>
<dbReference type="EMBL" id="CP005803">
    <property type="protein sequence ID" value="AHH11955.1"/>
    <property type="molecule type" value="Genomic_DNA"/>
</dbReference>
<dbReference type="RefSeq" id="WP_206742085.1">
    <property type="nucleotide sequence ID" value="NZ_CP005803.1"/>
</dbReference>
<geneLocation type="plasmid" evidence="1">
    <name>unnamed</name>
</geneLocation>
<keyword evidence="1" id="KW-0614">Plasmid</keyword>
<feature type="non-terminal residue" evidence="1">
    <location>
        <position position="1"/>
    </location>
</feature>
<evidence type="ECO:0000313" key="1">
    <source>
        <dbReference type="EMBL" id="AHH11955.1"/>
    </source>
</evidence>
<organism evidence="1">
    <name type="scientific">Borrelia coriaceae ATCC 43381</name>
    <dbReference type="NCBI Taxonomy" id="1408429"/>
    <lineage>
        <taxon>Bacteria</taxon>
        <taxon>Pseudomonadati</taxon>
        <taxon>Spirochaetota</taxon>
        <taxon>Spirochaetia</taxon>
        <taxon>Spirochaetales</taxon>
        <taxon>Borreliaceae</taxon>
        <taxon>Borrelia</taxon>
    </lineage>
</organism>
<proteinExistence type="predicted"/>